<dbReference type="Proteomes" id="UP000014760">
    <property type="component" value="Unassembled WGS sequence"/>
</dbReference>
<accession>R7T9V4</accession>
<name>R7T9V4_CAPTE</name>
<keyword evidence="4" id="KW-1185">Reference proteome</keyword>
<reference evidence="2 4" key="2">
    <citation type="journal article" date="2013" name="Nature">
        <title>Insights into bilaterian evolution from three spiralian genomes.</title>
        <authorList>
            <person name="Simakov O."/>
            <person name="Marletaz F."/>
            <person name="Cho S.J."/>
            <person name="Edsinger-Gonzales E."/>
            <person name="Havlak P."/>
            <person name="Hellsten U."/>
            <person name="Kuo D.H."/>
            <person name="Larsson T."/>
            <person name="Lv J."/>
            <person name="Arendt D."/>
            <person name="Savage R."/>
            <person name="Osoegawa K."/>
            <person name="de Jong P."/>
            <person name="Grimwood J."/>
            <person name="Chapman J.A."/>
            <person name="Shapiro H."/>
            <person name="Aerts A."/>
            <person name="Otillar R.P."/>
            <person name="Terry A.Y."/>
            <person name="Boore J.L."/>
            <person name="Grigoriev I.V."/>
            <person name="Lindberg D.R."/>
            <person name="Seaver E.C."/>
            <person name="Weisblat D.A."/>
            <person name="Putnam N.H."/>
            <person name="Rokhsar D.S."/>
        </authorList>
    </citation>
    <scope>NUCLEOTIDE SEQUENCE</scope>
    <source>
        <strain evidence="2 4">I ESC-2004</strain>
    </source>
</reference>
<dbReference type="EMBL" id="KB310993">
    <property type="protein sequence ID" value="ELT90287.1"/>
    <property type="molecule type" value="Genomic_DNA"/>
</dbReference>
<dbReference type="OrthoDB" id="6114545at2759"/>
<sequence>MAKIDARAPKVTQKVKLNVKADTGANENILPIRCLKQKEKDHATALQSSSAILTAVNGSTLKQIGMQVLAQLHGKRWEPATVNEKLSEQRSYTVETPGGRTFRRNRKYTKEIPIKAAKELATRKVTFDLPDERQPDELQKETTEPPAPRRSSRVKRKPDKTVLLILKLIST</sequence>
<reference evidence="4" key="1">
    <citation type="submission" date="2012-12" db="EMBL/GenBank/DDBJ databases">
        <authorList>
            <person name="Hellsten U."/>
            <person name="Grimwood J."/>
            <person name="Chapman J.A."/>
            <person name="Shapiro H."/>
            <person name="Aerts A."/>
            <person name="Otillar R.P."/>
            <person name="Terry A.Y."/>
            <person name="Boore J.L."/>
            <person name="Simakov O."/>
            <person name="Marletaz F."/>
            <person name="Cho S.-J."/>
            <person name="Edsinger-Gonzales E."/>
            <person name="Havlak P."/>
            <person name="Kuo D.-H."/>
            <person name="Larsson T."/>
            <person name="Lv J."/>
            <person name="Arendt D."/>
            <person name="Savage R."/>
            <person name="Osoegawa K."/>
            <person name="de Jong P."/>
            <person name="Lindberg D.R."/>
            <person name="Seaver E.C."/>
            <person name="Weisblat D.A."/>
            <person name="Putnam N.H."/>
            <person name="Grigoriev I.V."/>
            <person name="Rokhsar D.S."/>
        </authorList>
    </citation>
    <scope>NUCLEOTIDE SEQUENCE</scope>
    <source>
        <strain evidence="4">I ESC-2004</strain>
    </source>
</reference>
<gene>
    <name evidence="2" type="ORF">CAPTEDRAFT_205069</name>
</gene>
<organism evidence="2">
    <name type="scientific">Capitella teleta</name>
    <name type="common">Polychaete worm</name>
    <dbReference type="NCBI Taxonomy" id="283909"/>
    <lineage>
        <taxon>Eukaryota</taxon>
        <taxon>Metazoa</taxon>
        <taxon>Spiralia</taxon>
        <taxon>Lophotrochozoa</taxon>
        <taxon>Annelida</taxon>
        <taxon>Polychaeta</taxon>
        <taxon>Sedentaria</taxon>
        <taxon>Scolecida</taxon>
        <taxon>Capitellidae</taxon>
        <taxon>Capitella</taxon>
    </lineage>
</organism>
<proteinExistence type="predicted"/>
<dbReference type="AlphaFoldDB" id="R7T9V4"/>
<feature type="compositionally biased region" description="Basic and acidic residues" evidence="1">
    <location>
        <begin position="125"/>
        <end position="143"/>
    </location>
</feature>
<evidence type="ECO:0000256" key="1">
    <source>
        <dbReference type="SAM" id="MobiDB-lite"/>
    </source>
</evidence>
<reference evidence="3" key="3">
    <citation type="submission" date="2015-06" db="UniProtKB">
        <authorList>
            <consortium name="EnsemblMetazoa"/>
        </authorList>
    </citation>
    <scope>IDENTIFICATION</scope>
</reference>
<dbReference type="EMBL" id="AMQN01003125">
    <property type="status" value="NOT_ANNOTATED_CDS"/>
    <property type="molecule type" value="Genomic_DNA"/>
</dbReference>
<evidence type="ECO:0000313" key="2">
    <source>
        <dbReference type="EMBL" id="ELT90287.1"/>
    </source>
</evidence>
<feature type="region of interest" description="Disordered" evidence="1">
    <location>
        <begin position="125"/>
        <end position="158"/>
    </location>
</feature>
<evidence type="ECO:0000313" key="4">
    <source>
        <dbReference type="Proteomes" id="UP000014760"/>
    </source>
</evidence>
<evidence type="ECO:0000313" key="3">
    <source>
        <dbReference type="EnsemblMetazoa" id="CapteP205069"/>
    </source>
</evidence>
<protein>
    <submittedName>
        <fullName evidence="2 3">Uncharacterized protein</fullName>
    </submittedName>
</protein>
<dbReference type="HOGENOM" id="CLU_1564386_0_0_1"/>
<dbReference type="EnsemblMetazoa" id="CapteT205069">
    <property type="protein sequence ID" value="CapteP205069"/>
    <property type="gene ID" value="CapteG205069"/>
</dbReference>